<dbReference type="GO" id="GO:0006397">
    <property type="term" value="P:mRNA processing"/>
    <property type="evidence" value="ECO:0007669"/>
    <property type="project" value="UniProtKB-KW"/>
</dbReference>
<evidence type="ECO:0000259" key="6">
    <source>
        <dbReference type="Pfam" id="PF12295"/>
    </source>
</evidence>
<evidence type="ECO:0000256" key="3">
    <source>
        <dbReference type="ARBA" id="ARBA00023242"/>
    </source>
</evidence>
<evidence type="ECO:0000256" key="4">
    <source>
        <dbReference type="SAM" id="MobiDB-lite"/>
    </source>
</evidence>
<evidence type="ECO:0000256" key="1">
    <source>
        <dbReference type="ARBA" id="ARBA00004123"/>
    </source>
</evidence>
<comment type="caution">
    <text evidence="7">The sequence shown here is derived from an EMBL/GenBank/DDBJ whole genome shotgun (WGS) entry which is preliminary data.</text>
</comment>
<dbReference type="OrthoDB" id="331600at2759"/>
<feature type="non-terminal residue" evidence="7">
    <location>
        <position position="1"/>
    </location>
</feature>
<evidence type="ECO:0000256" key="2">
    <source>
        <dbReference type="ARBA" id="ARBA00022664"/>
    </source>
</evidence>
<dbReference type="SUPFAM" id="SSF48371">
    <property type="entry name" value="ARM repeat"/>
    <property type="match status" value="1"/>
</dbReference>
<feature type="region of interest" description="Disordered" evidence="4">
    <location>
        <begin position="194"/>
        <end position="252"/>
    </location>
</feature>
<proteinExistence type="predicted"/>
<reference evidence="7 8" key="1">
    <citation type="submission" date="2019-09" db="EMBL/GenBank/DDBJ databases">
        <title>Bird 10,000 Genomes (B10K) Project - Family phase.</title>
        <authorList>
            <person name="Zhang G."/>
        </authorList>
    </citation>
    <scope>NUCLEOTIDE SEQUENCE [LARGE SCALE GENOMIC DNA]</scope>
    <source>
        <strain evidence="7">B10K-DU-017-47</strain>
    </source>
</reference>
<dbReference type="PANTHER" id="PTHR15245:SF20">
    <property type="entry name" value="SYMPLEKIN"/>
    <property type="match status" value="1"/>
</dbReference>
<feature type="compositionally biased region" description="Basic and acidic residues" evidence="4">
    <location>
        <begin position="208"/>
        <end position="223"/>
    </location>
</feature>
<comment type="subcellular location">
    <subcellularLocation>
        <location evidence="1">Nucleus</location>
    </subcellularLocation>
</comment>
<dbReference type="PANTHER" id="PTHR15245">
    <property type="entry name" value="SYMPLEKIN-RELATED"/>
    <property type="match status" value="1"/>
</dbReference>
<dbReference type="Proteomes" id="UP000562415">
    <property type="component" value="Unassembled WGS sequence"/>
</dbReference>
<protein>
    <submittedName>
        <fullName evidence="7">SYMPK protein</fullName>
    </submittedName>
</protein>
<feature type="domain" description="Symplekin C-terminal" evidence="6">
    <location>
        <begin position="733"/>
        <end position="776"/>
    </location>
</feature>
<evidence type="ECO:0000313" key="7">
    <source>
        <dbReference type="EMBL" id="NWS50615.1"/>
    </source>
</evidence>
<keyword evidence="3" id="KW-0539">Nucleus</keyword>
<dbReference type="Pfam" id="PF11935">
    <property type="entry name" value="SYMPK_PTA1_N"/>
    <property type="match status" value="1"/>
</dbReference>
<dbReference type="AlphaFoldDB" id="A0A7K5G1V6"/>
<keyword evidence="2" id="KW-0507">mRNA processing</keyword>
<gene>
    <name evidence="7" type="primary">Sympk</name>
    <name evidence="7" type="ORF">PROATE_R15005</name>
</gene>
<keyword evidence="8" id="KW-1185">Reference proteome</keyword>
<dbReference type="InterPro" id="IPR011989">
    <property type="entry name" value="ARM-like"/>
</dbReference>
<name>A0A7K5G1V6_PROAR</name>
<dbReference type="Gene3D" id="1.25.10.10">
    <property type="entry name" value="Leucine-rich Repeat Variant"/>
    <property type="match status" value="1"/>
</dbReference>
<dbReference type="EMBL" id="VYZH01009747">
    <property type="protein sequence ID" value="NWS50615.1"/>
    <property type="molecule type" value="Genomic_DNA"/>
</dbReference>
<sequence length="777" mass="87089">QWMVKSRVLSELQEACWELITSMASDILLLLDSDNDGIRTHAIKFVEGLIITLSPRGADSDVPKRHEGDISLERVPRDHPYIKYTALWEEGRAALEQLLKFMVHPAISSINLTAALGSLATIARQRPMFMAEVIQAYETLHANLPPTLAKSQVSSVRKNLKLHLLSILRHPSSGDFQAQITTLLVDLGTQQAEIARSMPSPRDARKRPRDEPDAALKKMKIEPPEDDEDKDLEPAPVAVPKASGQSGVPSDTDITAEFLQPLLTPENVANLHLLLLPLHVHAIEATKLLPPHPYGSQAPFDVPVPFPGVEQTKHLKEEPKEEKTSKPESVVIKRRLSALAQGQAISVLGAQGSATTLLEEEAPQTKRRPEPIIPAPQPRLVGAGGRKKVFRLGDVLKPLTETQVEKLKLGAVKRILKAERAVACSGAAQARVKILASLVTHLEVPLKSEVLAFILEDVRSRLDLAFAWLFQEYNSHLSRFPEGNLERYDQCLIGLLAGLQEKPDQKDGIFTKVVLEAPLITESALEVIRKYCEDESRTYLGMSTLRDLIFKRPSRQFQYLHVLLDLSSHEKDKVRQQALLFIKRMYEKDQLREYVEKFALNYLQLLVHPNPPSVLFGADKDTEVAAPWTEETIKQCLYLYLALLPHNHKLIHELASVYTEAIADIKRTVLRVIEQPIRGMGMNSPELLLLVENCPKGAETLVTRCLHSLTDKVPPSPELVKRVRDLYHKRLPDVRFLIPVLNGLEKKEVIQALPKLIKLNPIVVKEVFNRLLGTQHG</sequence>
<feature type="domain" description="Symplekin/Pta1 N-terminal" evidence="5">
    <location>
        <begin position="2"/>
        <end position="203"/>
    </location>
</feature>
<organism evidence="7 8">
    <name type="scientific">Probosciger aterrimus</name>
    <name type="common">Palm cockatoo</name>
    <dbReference type="NCBI Taxonomy" id="141839"/>
    <lineage>
        <taxon>Eukaryota</taxon>
        <taxon>Metazoa</taxon>
        <taxon>Chordata</taxon>
        <taxon>Craniata</taxon>
        <taxon>Vertebrata</taxon>
        <taxon>Euteleostomi</taxon>
        <taxon>Archelosauria</taxon>
        <taxon>Archosauria</taxon>
        <taxon>Dinosauria</taxon>
        <taxon>Saurischia</taxon>
        <taxon>Theropoda</taxon>
        <taxon>Coelurosauria</taxon>
        <taxon>Aves</taxon>
        <taxon>Neognathae</taxon>
        <taxon>Neoaves</taxon>
        <taxon>Telluraves</taxon>
        <taxon>Australaves</taxon>
        <taxon>Psittaciformes</taxon>
        <taxon>Cacatuidae</taxon>
        <taxon>Probosciger</taxon>
    </lineage>
</organism>
<feature type="compositionally biased region" description="Polar residues" evidence="4">
    <location>
        <begin position="243"/>
        <end position="252"/>
    </location>
</feature>
<evidence type="ECO:0000313" key="8">
    <source>
        <dbReference type="Proteomes" id="UP000562415"/>
    </source>
</evidence>
<accession>A0A7K5G1V6</accession>
<evidence type="ECO:0000259" key="5">
    <source>
        <dbReference type="Pfam" id="PF11935"/>
    </source>
</evidence>
<dbReference type="InterPro" id="IPR016024">
    <property type="entry name" value="ARM-type_fold"/>
</dbReference>
<dbReference type="Pfam" id="PF12295">
    <property type="entry name" value="Symplekin_C"/>
    <property type="match status" value="1"/>
</dbReference>
<dbReference type="InterPro" id="IPR022075">
    <property type="entry name" value="Symplekin_C"/>
</dbReference>
<feature type="non-terminal residue" evidence="7">
    <location>
        <position position="777"/>
    </location>
</feature>
<dbReference type="InterPro" id="IPR032460">
    <property type="entry name" value="Symplekin/Pta1_N"/>
</dbReference>
<dbReference type="InterPro" id="IPR021850">
    <property type="entry name" value="Symplekin/Pta1"/>
</dbReference>
<dbReference type="GO" id="GO:0005847">
    <property type="term" value="C:mRNA cleavage and polyadenylation specificity factor complex"/>
    <property type="evidence" value="ECO:0007669"/>
    <property type="project" value="TreeGrafter"/>
</dbReference>